<evidence type="ECO:0000313" key="1">
    <source>
        <dbReference type="EMBL" id="AHC13644.1"/>
    </source>
</evidence>
<reference evidence="1 2" key="1">
    <citation type="journal article" date="2015" name="Stand. Genomic Sci.">
        <title>Complete genome sequence and description of Salinispira pacifica gen. nov., sp. nov., a novel spirochaete isolated form a hypersaline microbial mat.</title>
        <authorList>
            <person name="Ben Hania W."/>
            <person name="Joseph M."/>
            <person name="Schumann P."/>
            <person name="Bunk B."/>
            <person name="Fiebig A."/>
            <person name="Sproer C."/>
            <person name="Klenk H.P."/>
            <person name="Fardeau M.L."/>
            <person name="Spring S."/>
        </authorList>
    </citation>
    <scope>NUCLEOTIDE SEQUENCE [LARGE SCALE GENOMIC DNA]</scope>
    <source>
        <strain evidence="1 2">L21-RPul-D2</strain>
    </source>
</reference>
<evidence type="ECO:0000313" key="2">
    <source>
        <dbReference type="Proteomes" id="UP000018680"/>
    </source>
</evidence>
<proteinExistence type="predicted"/>
<keyword evidence="2" id="KW-1185">Reference proteome</keyword>
<accession>V5WDK8</accession>
<dbReference type="AlphaFoldDB" id="V5WDK8"/>
<name>V5WDK8_9SPIO</name>
<sequence>MSGPAFGNSNYIRFTLSRQSSSAFFPVSEMTGVTKEKEGKLWIRTFGLQFAAGQRRFCSVWDYSAFCYPVSLCFRVSGG</sequence>
<dbReference type="KEGG" id="slr:L21SP2_0202"/>
<dbReference type="EMBL" id="CP006939">
    <property type="protein sequence ID" value="AHC13644.1"/>
    <property type="molecule type" value="Genomic_DNA"/>
</dbReference>
<organism evidence="1 2">
    <name type="scientific">Salinispira pacifica</name>
    <dbReference type="NCBI Taxonomy" id="1307761"/>
    <lineage>
        <taxon>Bacteria</taxon>
        <taxon>Pseudomonadati</taxon>
        <taxon>Spirochaetota</taxon>
        <taxon>Spirochaetia</taxon>
        <taxon>Spirochaetales</taxon>
        <taxon>Spirochaetaceae</taxon>
        <taxon>Salinispira</taxon>
    </lineage>
</organism>
<dbReference type="STRING" id="1307761.L21SP2_0202"/>
<gene>
    <name evidence="1" type="ORF">L21SP2_0202</name>
</gene>
<protein>
    <submittedName>
        <fullName evidence="1">Uncharacterized protein</fullName>
    </submittedName>
</protein>
<dbReference type="HOGENOM" id="CLU_2604014_0_0_12"/>
<dbReference type="Proteomes" id="UP000018680">
    <property type="component" value="Chromosome"/>
</dbReference>